<dbReference type="Pfam" id="PF00512">
    <property type="entry name" value="HisKA"/>
    <property type="match status" value="1"/>
</dbReference>
<dbReference type="PROSITE" id="PS50109">
    <property type="entry name" value="HIS_KIN"/>
    <property type="match status" value="1"/>
</dbReference>
<dbReference type="CDD" id="cd00082">
    <property type="entry name" value="HisKA"/>
    <property type="match status" value="1"/>
</dbReference>
<dbReference type="SMART" id="SM00387">
    <property type="entry name" value="HATPase_c"/>
    <property type="match status" value="1"/>
</dbReference>
<dbReference type="HOGENOM" id="CLU_000445_114_39_7"/>
<sequence>MDEKKRLTWFILLRLVVVSLFLASTTILNVKEPEIVVNEALPVLTRLIVSTYLFSILSLLALKFTDRFKLTLTYLQIVWDLFLVTVLILLTGGINSPFSFLYILAIINASVLLSRREALYTASLCGILYGAIVDLQYFGRLTDIGLSQVAALQYGASHILYTIFINISAFYMTAFLTGYLAERARRSESALKEKVIDYEELERLNSTIVTNLDSGLMTINNSGKIRAFNRYAEELTGVSQRDAYDRPVTDLIPGFSAFGDDIFSLQRQEVEYETPDGNRMIFGFKSVPFTDMEGNRLGAIIDFQDLTVLKRMEEKLKKADRLAAIGELSARIAHEIRNPLASVSGSVQLIAQGGGIAAGDKKLLDIVQRETERLNALITDFLAYARPRRPVKVTMNLKGFMGNLVALLATDSRFERVKILNDCPDDLSVEVDRDQFQQVFWNLLMNAAEAMPAGGTVSIKASAAHKRRHLKGPGGEVRIAVTDNGAGMVPEDVNRIFEPFFTTKTGGTGLGLATVYRIIEAHDGMIAVDSSIGKGTTFTIYLPV</sequence>
<evidence type="ECO:0000256" key="9">
    <source>
        <dbReference type="SAM" id="Phobius"/>
    </source>
</evidence>
<gene>
    <name evidence="13" type="ordered locus">Gura_2679</name>
</gene>
<organism evidence="13 14">
    <name type="scientific">Geotalea uraniireducens (strain Rf4)</name>
    <name type="common">Geobacter uraniireducens</name>
    <dbReference type="NCBI Taxonomy" id="351605"/>
    <lineage>
        <taxon>Bacteria</taxon>
        <taxon>Pseudomonadati</taxon>
        <taxon>Thermodesulfobacteriota</taxon>
        <taxon>Desulfuromonadia</taxon>
        <taxon>Geobacterales</taxon>
        <taxon>Geobacteraceae</taxon>
        <taxon>Geotalea</taxon>
    </lineage>
</organism>
<feature type="domain" description="PAS" evidence="11">
    <location>
        <begin position="201"/>
        <end position="252"/>
    </location>
</feature>
<dbReference type="InterPro" id="IPR004358">
    <property type="entry name" value="Sig_transdc_His_kin-like_C"/>
</dbReference>
<evidence type="ECO:0000259" key="12">
    <source>
        <dbReference type="PROSITE" id="PS50113"/>
    </source>
</evidence>
<dbReference type="GO" id="GO:0005524">
    <property type="term" value="F:ATP binding"/>
    <property type="evidence" value="ECO:0007669"/>
    <property type="project" value="UniProtKB-KW"/>
</dbReference>
<keyword evidence="5" id="KW-0547">Nucleotide-binding</keyword>
<dbReference type="EMBL" id="CP000698">
    <property type="protein sequence ID" value="ABQ26853.1"/>
    <property type="molecule type" value="Genomic_DNA"/>
</dbReference>
<proteinExistence type="predicted"/>
<dbReference type="SMART" id="SM00091">
    <property type="entry name" value="PAS"/>
    <property type="match status" value="1"/>
</dbReference>
<dbReference type="InterPro" id="IPR036097">
    <property type="entry name" value="HisK_dim/P_sf"/>
</dbReference>
<evidence type="ECO:0000256" key="4">
    <source>
        <dbReference type="ARBA" id="ARBA00022679"/>
    </source>
</evidence>
<evidence type="ECO:0000313" key="14">
    <source>
        <dbReference type="Proteomes" id="UP000006695"/>
    </source>
</evidence>
<dbReference type="GO" id="GO:0000155">
    <property type="term" value="F:phosphorelay sensor kinase activity"/>
    <property type="evidence" value="ECO:0007669"/>
    <property type="project" value="InterPro"/>
</dbReference>
<evidence type="ECO:0000313" key="13">
    <source>
        <dbReference type="EMBL" id="ABQ26853.1"/>
    </source>
</evidence>
<keyword evidence="7" id="KW-0067">ATP-binding</keyword>
<feature type="transmembrane region" description="Helical" evidence="9">
    <location>
        <begin position="120"/>
        <end position="139"/>
    </location>
</feature>
<evidence type="ECO:0000256" key="7">
    <source>
        <dbReference type="ARBA" id="ARBA00022840"/>
    </source>
</evidence>
<dbReference type="SUPFAM" id="SSF47384">
    <property type="entry name" value="Homodimeric domain of signal transducing histidine kinase"/>
    <property type="match status" value="1"/>
</dbReference>
<dbReference type="Pfam" id="PF25323">
    <property type="entry name" value="6TM_PilS"/>
    <property type="match status" value="1"/>
</dbReference>
<dbReference type="STRING" id="351605.Gura_2679"/>
<evidence type="ECO:0000256" key="6">
    <source>
        <dbReference type="ARBA" id="ARBA00022777"/>
    </source>
</evidence>
<dbReference type="PROSITE" id="PS50112">
    <property type="entry name" value="PAS"/>
    <property type="match status" value="1"/>
</dbReference>
<dbReference type="KEGG" id="gur:Gura_2679"/>
<dbReference type="InterPro" id="IPR035965">
    <property type="entry name" value="PAS-like_dom_sf"/>
</dbReference>
<feature type="transmembrane region" description="Helical" evidence="9">
    <location>
        <begin position="40"/>
        <end position="60"/>
    </location>
</feature>
<reference evidence="13 14" key="1">
    <citation type="submission" date="2007-05" db="EMBL/GenBank/DDBJ databases">
        <title>Complete sequence of Geobacter uraniireducens Rf4.</title>
        <authorList>
            <consortium name="US DOE Joint Genome Institute"/>
            <person name="Copeland A."/>
            <person name="Lucas S."/>
            <person name="Lapidus A."/>
            <person name="Barry K."/>
            <person name="Detter J.C."/>
            <person name="Glavina del Rio T."/>
            <person name="Hammon N."/>
            <person name="Israni S."/>
            <person name="Dalin E."/>
            <person name="Tice H."/>
            <person name="Pitluck S."/>
            <person name="Chertkov O."/>
            <person name="Brettin T."/>
            <person name="Bruce D."/>
            <person name="Han C."/>
            <person name="Schmutz J."/>
            <person name="Larimer F."/>
            <person name="Land M."/>
            <person name="Hauser L."/>
            <person name="Kyrpides N."/>
            <person name="Mikhailova N."/>
            <person name="Shelobolina E."/>
            <person name="Aklujkar M."/>
            <person name="Lovley D."/>
            <person name="Richardson P."/>
        </authorList>
    </citation>
    <scope>NUCLEOTIDE SEQUENCE [LARGE SCALE GENOMIC DNA]</scope>
    <source>
        <strain evidence="13 14">Rf4</strain>
    </source>
</reference>
<dbReference type="InterPro" id="IPR003594">
    <property type="entry name" value="HATPase_dom"/>
</dbReference>
<evidence type="ECO:0000256" key="2">
    <source>
        <dbReference type="ARBA" id="ARBA00012438"/>
    </source>
</evidence>
<feature type="domain" description="Histidine kinase" evidence="10">
    <location>
        <begin position="331"/>
        <end position="544"/>
    </location>
</feature>
<dbReference type="PANTHER" id="PTHR43065:SF10">
    <property type="entry name" value="PEROXIDE STRESS-ACTIVATED HISTIDINE KINASE MAK3"/>
    <property type="match status" value="1"/>
</dbReference>
<feature type="domain" description="PAC" evidence="12">
    <location>
        <begin position="266"/>
        <end position="318"/>
    </location>
</feature>
<dbReference type="RefSeq" id="WP_011939529.1">
    <property type="nucleotide sequence ID" value="NC_009483.1"/>
</dbReference>
<evidence type="ECO:0000256" key="1">
    <source>
        <dbReference type="ARBA" id="ARBA00000085"/>
    </source>
</evidence>
<keyword evidence="9" id="KW-0472">Membrane</keyword>
<dbReference type="InterPro" id="IPR000700">
    <property type="entry name" value="PAS-assoc_C"/>
</dbReference>
<dbReference type="InterPro" id="IPR000014">
    <property type="entry name" value="PAS"/>
</dbReference>
<dbReference type="Pfam" id="PF02518">
    <property type="entry name" value="HATPase_c"/>
    <property type="match status" value="1"/>
</dbReference>
<dbReference type="OrthoDB" id="9773941at2"/>
<dbReference type="InterPro" id="IPR013767">
    <property type="entry name" value="PAS_fold"/>
</dbReference>
<keyword evidence="9" id="KW-1133">Transmembrane helix</keyword>
<dbReference type="Proteomes" id="UP000006695">
    <property type="component" value="Chromosome"/>
</dbReference>
<dbReference type="SUPFAM" id="SSF55874">
    <property type="entry name" value="ATPase domain of HSP90 chaperone/DNA topoisomerase II/histidine kinase"/>
    <property type="match status" value="1"/>
</dbReference>
<dbReference type="Pfam" id="PF00989">
    <property type="entry name" value="PAS"/>
    <property type="match status" value="1"/>
</dbReference>
<dbReference type="PROSITE" id="PS50113">
    <property type="entry name" value="PAC"/>
    <property type="match status" value="1"/>
</dbReference>
<evidence type="ECO:0000259" key="11">
    <source>
        <dbReference type="PROSITE" id="PS50112"/>
    </source>
</evidence>
<dbReference type="InterPro" id="IPR005467">
    <property type="entry name" value="His_kinase_dom"/>
</dbReference>
<dbReference type="InterPro" id="IPR036890">
    <property type="entry name" value="HATPase_C_sf"/>
</dbReference>
<dbReference type="Gene3D" id="3.30.450.20">
    <property type="entry name" value="PAS domain"/>
    <property type="match status" value="1"/>
</dbReference>
<dbReference type="InterPro" id="IPR003661">
    <property type="entry name" value="HisK_dim/P_dom"/>
</dbReference>
<dbReference type="SUPFAM" id="SSF55785">
    <property type="entry name" value="PYP-like sensor domain (PAS domain)"/>
    <property type="match status" value="1"/>
</dbReference>
<evidence type="ECO:0000256" key="5">
    <source>
        <dbReference type="ARBA" id="ARBA00022741"/>
    </source>
</evidence>
<evidence type="ECO:0000256" key="3">
    <source>
        <dbReference type="ARBA" id="ARBA00022553"/>
    </source>
</evidence>
<dbReference type="Gene3D" id="1.10.287.130">
    <property type="match status" value="1"/>
</dbReference>
<feature type="transmembrane region" description="Helical" evidence="9">
    <location>
        <begin position="7"/>
        <end position="28"/>
    </location>
</feature>
<dbReference type="SMART" id="SM00388">
    <property type="entry name" value="HisKA"/>
    <property type="match status" value="1"/>
</dbReference>
<accession>A5G4Y5</accession>
<name>A5G4Y5_GEOUR</name>
<feature type="transmembrane region" description="Helical" evidence="9">
    <location>
        <begin position="159"/>
        <end position="181"/>
    </location>
</feature>
<dbReference type="PRINTS" id="PR00344">
    <property type="entry name" value="BCTRLSENSOR"/>
</dbReference>
<dbReference type="CDD" id="cd00130">
    <property type="entry name" value="PAS"/>
    <property type="match status" value="1"/>
</dbReference>
<keyword evidence="6 13" id="KW-0418">Kinase</keyword>
<dbReference type="PANTHER" id="PTHR43065">
    <property type="entry name" value="SENSOR HISTIDINE KINASE"/>
    <property type="match status" value="1"/>
</dbReference>
<dbReference type="Gene3D" id="3.30.565.10">
    <property type="entry name" value="Histidine kinase-like ATPase, C-terminal domain"/>
    <property type="match status" value="1"/>
</dbReference>
<evidence type="ECO:0000259" key="10">
    <source>
        <dbReference type="PROSITE" id="PS50109"/>
    </source>
</evidence>
<evidence type="ECO:0000256" key="8">
    <source>
        <dbReference type="ARBA" id="ARBA00023012"/>
    </source>
</evidence>
<dbReference type="AlphaFoldDB" id="A5G4Y5"/>
<keyword evidence="9" id="KW-0812">Transmembrane</keyword>
<dbReference type="EC" id="2.7.13.3" evidence="2"/>
<protein>
    <recommendedName>
        <fullName evidence="2">histidine kinase</fullName>
        <ecNumber evidence="2">2.7.13.3</ecNumber>
    </recommendedName>
</protein>
<dbReference type="NCBIfam" id="TIGR00229">
    <property type="entry name" value="sensory_box"/>
    <property type="match status" value="1"/>
</dbReference>
<comment type="catalytic activity">
    <reaction evidence="1">
        <text>ATP + protein L-histidine = ADP + protein N-phospho-L-histidine.</text>
        <dbReference type="EC" id="2.7.13.3"/>
    </reaction>
</comment>
<keyword evidence="3" id="KW-0597">Phosphoprotein</keyword>
<keyword evidence="14" id="KW-1185">Reference proteome</keyword>
<keyword evidence="8" id="KW-0902">Two-component regulatory system</keyword>
<keyword evidence="4" id="KW-0808">Transferase</keyword>
<dbReference type="GO" id="GO:0006355">
    <property type="term" value="P:regulation of DNA-templated transcription"/>
    <property type="evidence" value="ECO:0007669"/>
    <property type="project" value="InterPro"/>
</dbReference>